<dbReference type="GO" id="GO:0000150">
    <property type="term" value="F:DNA strand exchange activity"/>
    <property type="evidence" value="ECO:0007669"/>
    <property type="project" value="InterPro"/>
</dbReference>
<organism evidence="3 4">
    <name type="scientific">Ruminococcus champanellensis (strain DSM 18848 / JCM 17042 / KCTC 15320 / 18P13)</name>
    <dbReference type="NCBI Taxonomy" id="213810"/>
    <lineage>
        <taxon>Bacteria</taxon>
        <taxon>Bacillati</taxon>
        <taxon>Bacillota</taxon>
        <taxon>Clostridia</taxon>
        <taxon>Eubacteriales</taxon>
        <taxon>Oscillospiraceae</taxon>
        <taxon>Ruminococcus</taxon>
    </lineage>
</organism>
<reference evidence="3" key="2">
    <citation type="submission" date="2010-03" db="EMBL/GenBank/DDBJ databases">
        <authorList>
            <person name="Pajon A."/>
        </authorList>
    </citation>
    <scope>NUCLEOTIDE SEQUENCE</scope>
    <source>
        <strain evidence="3">Type strain: 18P13</strain>
    </source>
</reference>
<sequence>MIALYARQSVDKPDSISISQQLELCRYEARGAPCRCFADRGYSGKNTERPAFGEMMAAVAAGQIRTVIVYKLDRISRSVLDFARMMQQFEQQGVQFISATEKFDTGSPMGRAMLNICIVFAQLERETIQKRVADAYAARSDRGLYMGGPVPFGFRRIPAVLGGVHTSVYVPEPEEAAQLSLIYRLYADPAVSLGEVAARLRAEGMQKRGRDWERARIREVLRNPVYVQADRQVYAFFAARGAQLVNPQSDYIGENGCYCYKSRDASGGEGCLQNRRIVLAPHRGLIPADLWLACQQKNTKAPTVRHGDGSWLSGLLYCGACGSGLTAKQGSRGRYLYCARRLHKGVCSGIGTLEAGALEQAVEQLVLDRLNGLGTLYGETLPDPALTGLEHALTETEQELTALLEKLPQADTALFSYINNRVTGLHLRRAQLEGQLAEQTAKASGQGILPDAALWHGMSPADRRRAAGVLIRRVEADPEQITIYWRL</sequence>
<feature type="domain" description="Recombinase" evidence="2">
    <location>
        <begin position="151"/>
        <end position="305"/>
    </location>
</feature>
<dbReference type="BioCyc" id="RCHA213810:RUM_RS00550-MONOMER"/>
<dbReference type="EMBL" id="FP929052">
    <property type="protein sequence ID" value="CBL16381.1"/>
    <property type="molecule type" value="Genomic_DNA"/>
</dbReference>
<feature type="domain" description="Resolvase/invertase-type recombinase catalytic" evidence="1">
    <location>
        <begin position="1"/>
        <end position="143"/>
    </location>
</feature>
<dbReference type="Pfam" id="PF13408">
    <property type="entry name" value="Zn_ribbon_recom"/>
    <property type="match status" value="1"/>
</dbReference>
<reference evidence="3" key="1">
    <citation type="submission" date="2010-03" db="EMBL/GenBank/DDBJ databases">
        <title>The genome sequence of Ruminococcus sp. 18P13.</title>
        <authorList>
            <consortium name="metaHIT consortium -- http://www.metahit.eu/"/>
            <person name="Pajon A."/>
            <person name="Turner K."/>
            <person name="Parkhill J."/>
            <person name="Bernalier A."/>
        </authorList>
    </citation>
    <scope>NUCLEOTIDE SEQUENCE [LARGE SCALE GENOMIC DNA]</scope>
    <source>
        <strain evidence="3">Type strain: 18P13</strain>
    </source>
</reference>
<dbReference type="PANTHER" id="PTHR30461:SF23">
    <property type="entry name" value="DNA RECOMBINASE-RELATED"/>
    <property type="match status" value="1"/>
</dbReference>
<keyword evidence="4" id="KW-1185">Reference proteome</keyword>
<dbReference type="InterPro" id="IPR050639">
    <property type="entry name" value="SSR_resolvase"/>
</dbReference>
<dbReference type="Gene3D" id="3.40.50.1390">
    <property type="entry name" value="Resolvase, N-terminal catalytic domain"/>
    <property type="match status" value="1"/>
</dbReference>
<dbReference type="SUPFAM" id="SSF53041">
    <property type="entry name" value="Resolvase-like"/>
    <property type="match status" value="1"/>
</dbReference>
<dbReference type="PATRIC" id="fig|213810.4.peg.1663"/>
<name>D4L9T6_RUMC1</name>
<dbReference type="OrthoDB" id="9781670at2"/>
<dbReference type="Proteomes" id="UP000007054">
    <property type="component" value="Chromosome"/>
</dbReference>
<dbReference type="STRING" id="213810.RUM_01120"/>
<dbReference type="Gene3D" id="3.90.1750.20">
    <property type="entry name" value="Putative Large Serine Recombinase, Chain B, Domain 2"/>
    <property type="match status" value="1"/>
</dbReference>
<dbReference type="RefSeq" id="WP_015557289.1">
    <property type="nucleotide sequence ID" value="NC_021039.1"/>
</dbReference>
<dbReference type="HOGENOM" id="CLU_010686_18_14_9"/>
<evidence type="ECO:0000313" key="4">
    <source>
        <dbReference type="Proteomes" id="UP000007054"/>
    </source>
</evidence>
<dbReference type="SMART" id="SM00857">
    <property type="entry name" value="Resolvase"/>
    <property type="match status" value="1"/>
</dbReference>
<dbReference type="PROSITE" id="PS51736">
    <property type="entry name" value="RECOMBINASES_3"/>
    <property type="match status" value="1"/>
</dbReference>
<dbReference type="InterPro" id="IPR038109">
    <property type="entry name" value="DNA_bind_recomb_sf"/>
</dbReference>
<proteinExistence type="predicted"/>
<evidence type="ECO:0000259" key="2">
    <source>
        <dbReference type="PROSITE" id="PS51737"/>
    </source>
</evidence>
<protein>
    <submittedName>
        <fullName evidence="3">Site-specific recombinases, DNA invertase Pin homologs</fullName>
    </submittedName>
</protein>
<dbReference type="Pfam" id="PF00239">
    <property type="entry name" value="Resolvase"/>
    <property type="match status" value="1"/>
</dbReference>
<dbReference type="PROSITE" id="PS51737">
    <property type="entry name" value="RECOMBINASE_DNA_BIND"/>
    <property type="match status" value="1"/>
</dbReference>
<evidence type="ECO:0000259" key="1">
    <source>
        <dbReference type="PROSITE" id="PS51736"/>
    </source>
</evidence>
<dbReference type="GeneID" id="83154970"/>
<gene>
    <name evidence="3" type="ordered locus">RUM_01120</name>
</gene>
<dbReference type="Pfam" id="PF07508">
    <property type="entry name" value="Recombinase"/>
    <property type="match status" value="1"/>
</dbReference>
<dbReference type="InterPro" id="IPR006119">
    <property type="entry name" value="Resolv_N"/>
</dbReference>
<dbReference type="AlphaFoldDB" id="D4L9T6"/>
<dbReference type="InterPro" id="IPR025827">
    <property type="entry name" value="Zn_ribbon_recom_dom"/>
</dbReference>
<evidence type="ECO:0000313" key="3">
    <source>
        <dbReference type="EMBL" id="CBL16381.1"/>
    </source>
</evidence>
<accession>D4L9T6</accession>
<dbReference type="GO" id="GO:0003677">
    <property type="term" value="F:DNA binding"/>
    <property type="evidence" value="ECO:0007669"/>
    <property type="project" value="InterPro"/>
</dbReference>
<dbReference type="InterPro" id="IPR036162">
    <property type="entry name" value="Resolvase-like_N_sf"/>
</dbReference>
<dbReference type="PANTHER" id="PTHR30461">
    <property type="entry name" value="DNA-INVERTASE FROM LAMBDOID PROPHAGE"/>
    <property type="match status" value="1"/>
</dbReference>
<dbReference type="KEGG" id="rch:RUM_01120"/>
<dbReference type="InterPro" id="IPR011109">
    <property type="entry name" value="DNA_bind_recombinase_dom"/>
</dbReference>
<dbReference type="CDD" id="cd03768">
    <property type="entry name" value="SR_ResInv"/>
    <property type="match status" value="1"/>
</dbReference>